<name>A0A511JLZ9_9CELL</name>
<proteinExistence type="predicted"/>
<dbReference type="RefSeq" id="WP_146846691.1">
    <property type="nucleotide sequence ID" value="NZ_BJWH01000013.1"/>
</dbReference>
<comment type="caution">
    <text evidence="1">The sequence shown here is derived from an EMBL/GenBank/DDBJ whole genome shotgun (WGS) entry which is preliminary data.</text>
</comment>
<protein>
    <recommendedName>
        <fullName evidence="3">TnsA endonuclease N-terminal domain-containing protein</fullName>
    </recommendedName>
</protein>
<keyword evidence="2" id="KW-1185">Reference proteome</keyword>
<evidence type="ECO:0000313" key="1">
    <source>
        <dbReference type="EMBL" id="GEL99008.1"/>
    </source>
</evidence>
<dbReference type="AlphaFoldDB" id="A0A511JLZ9"/>
<accession>A0A511JLZ9</accession>
<evidence type="ECO:0000313" key="2">
    <source>
        <dbReference type="Proteomes" id="UP000321049"/>
    </source>
</evidence>
<reference evidence="1 2" key="1">
    <citation type="submission" date="2019-07" db="EMBL/GenBank/DDBJ databases">
        <title>Whole genome shotgun sequence of Cellulomonas terrae NBRC 100819.</title>
        <authorList>
            <person name="Hosoyama A."/>
            <person name="Uohara A."/>
            <person name="Ohji S."/>
            <person name="Ichikawa N."/>
        </authorList>
    </citation>
    <scope>NUCLEOTIDE SEQUENCE [LARGE SCALE GENOMIC DNA]</scope>
    <source>
        <strain evidence="1 2">NBRC 100819</strain>
    </source>
</reference>
<dbReference type="Proteomes" id="UP000321049">
    <property type="component" value="Unassembled WGS sequence"/>
</dbReference>
<dbReference type="OrthoDB" id="3403133at2"/>
<evidence type="ECO:0008006" key="3">
    <source>
        <dbReference type="Google" id="ProtNLM"/>
    </source>
</evidence>
<organism evidence="1 2">
    <name type="scientific">Cellulomonas terrae</name>
    <dbReference type="NCBI Taxonomy" id="311234"/>
    <lineage>
        <taxon>Bacteria</taxon>
        <taxon>Bacillati</taxon>
        <taxon>Actinomycetota</taxon>
        <taxon>Actinomycetes</taxon>
        <taxon>Micrococcales</taxon>
        <taxon>Cellulomonadaceae</taxon>
        <taxon>Cellulomonas</taxon>
    </lineage>
</organism>
<gene>
    <name evidence="1" type="ORF">CTE05_25550</name>
</gene>
<dbReference type="EMBL" id="BJWH01000013">
    <property type="protein sequence ID" value="GEL99008.1"/>
    <property type="molecule type" value="Genomic_DNA"/>
</dbReference>
<sequence>MRHYDGLYWSSTTRCHLAYESLMERDRFLWVDFDPDVEWISAQPMALLIPTDERLLKRIPDILLRRTDGSLLVVDVKTALVSVQALRSAATQVQRCLLVALDVKTARFWERALTP</sequence>